<organism evidence="2">
    <name type="scientific">bioreactor metagenome</name>
    <dbReference type="NCBI Taxonomy" id="1076179"/>
    <lineage>
        <taxon>unclassified sequences</taxon>
        <taxon>metagenomes</taxon>
        <taxon>ecological metagenomes</taxon>
    </lineage>
</organism>
<comment type="caution">
    <text evidence="2">The sequence shown here is derived from an EMBL/GenBank/DDBJ whole genome shotgun (WGS) entry which is preliminary data.</text>
</comment>
<proteinExistence type="predicted"/>
<feature type="region of interest" description="Disordered" evidence="1">
    <location>
        <begin position="34"/>
        <end position="55"/>
    </location>
</feature>
<evidence type="ECO:0000313" key="2">
    <source>
        <dbReference type="EMBL" id="MPN00533.1"/>
    </source>
</evidence>
<feature type="compositionally biased region" description="Basic and acidic residues" evidence="1">
    <location>
        <begin position="41"/>
        <end position="55"/>
    </location>
</feature>
<gene>
    <name evidence="2" type="ORF">SDC9_147728</name>
</gene>
<accession>A0A645EIX6</accession>
<evidence type="ECO:0000256" key="1">
    <source>
        <dbReference type="SAM" id="MobiDB-lite"/>
    </source>
</evidence>
<dbReference type="AlphaFoldDB" id="A0A645EIX6"/>
<name>A0A645EIX6_9ZZZZ</name>
<protein>
    <submittedName>
        <fullName evidence="2">Uncharacterized protein</fullName>
    </submittedName>
</protein>
<reference evidence="2" key="1">
    <citation type="submission" date="2019-08" db="EMBL/GenBank/DDBJ databases">
        <authorList>
            <person name="Kucharzyk K."/>
            <person name="Murdoch R.W."/>
            <person name="Higgins S."/>
            <person name="Loffler F."/>
        </authorList>
    </citation>
    <scope>NUCLEOTIDE SEQUENCE</scope>
</reference>
<sequence>MQRFRQLAELDQILPVGRILPAVRRPRQRLFRAVVQTRPQSPREQKRPADPRRPQTVELVGVEKNLRLQRRRPPVRAVAVLPDAAGNHLGQRCRRPRLAQKGRGHLRPRQRMIGPAAAGQLFRTRNVVQDRRDPHHFAVGLRVGVAQRLGMFQHP</sequence>
<dbReference type="EMBL" id="VSSQ01046572">
    <property type="protein sequence ID" value="MPN00533.1"/>
    <property type="molecule type" value="Genomic_DNA"/>
</dbReference>